<sequence>MEILATFINILSIVFILIMSLNSYKSKSFKLRKNEILFKKSLGNSVLFSFIYIILFMCMVFSIVTNYSLGILFISCLTILNVSIHVKLLSPYFCIYKKGLTILNSFNEVNSYFAWSSIYQWYFDKNKPLKVYIIITDVLSEKKLITFTLHKDEFDIFRILMMRYVPEKLIIQ</sequence>
<feature type="transmembrane region" description="Helical" evidence="1">
    <location>
        <begin position="6"/>
        <end position="24"/>
    </location>
</feature>
<evidence type="ECO:0000256" key="1">
    <source>
        <dbReference type="SAM" id="Phobius"/>
    </source>
</evidence>
<keyword evidence="3" id="KW-1185">Reference proteome</keyword>
<evidence type="ECO:0000313" key="3">
    <source>
        <dbReference type="Proteomes" id="UP000182135"/>
    </source>
</evidence>
<organism evidence="2 3">
    <name type="scientific">Clostridium cadaveris</name>
    <dbReference type="NCBI Taxonomy" id="1529"/>
    <lineage>
        <taxon>Bacteria</taxon>
        <taxon>Bacillati</taxon>
        <taxon>Bacillota</taxon>
        <taxon>Clostridia</taxon>
        <taxon>Eubacteriales</taxon>
        <taxon>Clostridiaceae</taxon>
        <taxon>Clostridium</taxon>
    </lineage>
</organism>
<name>A0A1I2LRS9_9CLOT</name>
<keyword evidence="1" id="KW-1133">Transmembrane helix</keyword>
<dbReference type="Proteomes" id="UP000182135">
    <property type="component" value="Unassembled WGS sequence"/>
</dbReference>
<keyword evidence="1" id="KW-0472">Membrane</keyword>
<feature type="transmembrane region" description="Helical" evidence="1">
    <location>
        <begin position="70"/>
        <end position="89"/>
    </location>
</feature>
<dbReference type="AlphaFoldDB" id="A0A1I2LRS9"/>
<feature type="transmembrane region" description="Helical" evidence="1">
    <location>
        <begin position="45"/>
        <end position="64"/>
    </location>
</feature>
<keyword evidence="1" id="KW-0812">Transmembrane</keyword>
<dbReference type="EMBL" id="FOOE01000011">
    <property type="protein sequence ID" value="SFF81170.1"/>
    <property type="molecule type" value="Genomic_DNA"/>
</dbReference>
<accession>A0A1I2LRS9</accession>
<evidence type="ECO:0000313" key="2">
    <source>
        <dbReference type="EMBL" id="SFF81170.1"/>
    </source>
</evidence>
<protein>
    <submittedName>
        <fullName evidence="2">Uncharacterized protein</fullName>
    </submittedName>
</protein>
<reference evidence="2 3" key="1">
    <citation type="submission" date="2016-10" db="EMBL/GenBank/DDBJ databases">
        <authorList>
            <person name="de Groot N.N."/>
        </authorList>
    </citation>
    <scope>NUCLEOTIDE SEQUENCE [LARGE SCALE GENOMIC DNA]</scope>
    <source>
        <strain evidence="2 3">NLAE-zl-G419</strain>
    </source>
</reference>
<gene>
    <name evidence="2" type="ORF">SAMN04487885_11155</name>
</gene>
<proteinExistence type="predicted"/>